<accession>A0AAV2P0T3</accession>
<proteinExistence type="predicted"/>
<organism evidence="2 3">
    <name type="scientific">Lasius platythorax</name>
    <dbReference type="NCBI Taxonomy" id="488582"/>
    <lineage>
        <taxon>Eukaryota</taxon>
        <taxon>Metazoa</taxon>
        <taxon>Ecdysozoa</taxon>
        <taxon>Arthropoda</taxon>
        <taxon>Hexapoda</taxon>
        <taxon>Insecta</taxon>
        <taxon>Pterygota</taxon>
        <taxon>Neoptera</taxon>
        <taxon>Endopterygota</taxon>
        <taxon>Hymenoptera</taxon>
        <taxon>Apocrita</taxon>
        <taxon>Aculeata</taxon>
        <taxon>Formicoidea</taxon>
        <taxon>Formicidae</taxon>
        <taxon>Formicinae</taxon>
        <taxon>Lasius</taxon>
        <taxon>Lasius</taxon>
    </lineage>
</organism>
<dbReference type="Proteomes" id="UP001497644">
    <property type="component" value="Chromosome 6"/>
</dbReference>
<evidence type="ECO:0000313" key="3">
    <source>
        <dbReference type="Proteomes" id="UP001497644"/>
    </source>
</evidence>
<evidence type="ECO:0000256" key="1">
    <source>
        <dbReference type="SAM" id="MobiDB-lite"/>
    </source>
</evidence>
<gene>
    <name evidence="2" type="ORF">LPLAT_LOCUS11714</name>
</gene>
<feature type="compositionally biased region" description="Acidic residues" evidence="1">
    <location>
        <begin position="43"/>
        <end position="54"/>
    </location>
</feature>
<reference evidence="2" key="1">
    <citation type="submission" date="2024-04" db="EMBL/GenBank/DDBJ databases">
        <authorList>
            <consortium name="Molecular Ecology Group"/>
        </authorList>
    </citation>
    <scope>NUCLEOTIDE SEQUENCE</scope>
</reference>
<name>A0AAV2P0T3_9HYME</name>
<dbReference type="EMBL" id="OZ034829">
    <property type="protein sequence ID" value="CAL1686406.1"/>
    <property type="molecule type" value="Genomic_DNA"/>
</dbReference>
<keyword evidence="3" id="KW-1185">Reference proteome</keyword>
<evidence type="ECO:0000313" key="2">
    <source>
        <dbReference type="EMBL" id="CAL1686406.1"/>
    </source>
</evidence>
<protein>
    <submittedName>
        <fullName evidence="2">Uncharacterized protein</fullName>
    </submittedName>
</protein>
<dbReference type="AlphaFoldDB" id="A0AAV2P0T3"/>
<sequence>MDIVYRINNEDIGQLRQTLWDRNFGHYSREDGVEGSAPGTDLQGEEGDCVDEDGPISPSERGCAPVAKEDEDADGTDEEDDEEASPPTPPPSATSRLNPTILRDTGPPDSDIYACGVINAEHRAQVESDENMNVTWMTRIRENEKMRVRGIRKKKK</sequence>
<feature type="compositionally biased region" description="Acidic residues" evidence="1">
    <location>
        <begin position="69"/>
        <end position="84"/>
    </location>
</feature>
<feature type="region of interest" description="Disordered" evidence="1">
    <location>
        <begin position="26"/>
        <end position="109"/>
    </location>
</feature>